<organism evidence="14 15">
    <name type="scientific">Streptomyces galbus</name>
    <dbReference type="NCBI Taxonomy" id="33898"/>
    <lineage>
        <taxon>Bacteria</taxon>
        <taxon>Bacillati</taxon>
        <taxon>Actinomycetota</taxon>
        <taxon>Actinomycetes</taxon>
        <taxon>Kitasatosporales</taxon>
        <taxon>Streptomycetaceae</taxon>
        <taxon>Streptomyces</taxon>
    </lineage>
</organism>
<evidence type="ECO:0000256" key="9">
    <source>
        <dbReference type="ARBA" id="ARBA00047671"/>
    </source>
</evidence>
<dbReference type="NCBIfam" id="NF006625">
    <property type="entry name" value="PRK09194.1"/>
    <property type="match status" value="1"/>
</dbReference>
<dbReference type="InterPro" id="IPR045864">
    <property type="entry name" value="aa-tRNA-synth_II/BPL/LPL"/>
</dbReference>
<comment type="subcellular location">
    <subcellularLocation>
        <location evidence="1 12">Cytoplasm</location>
    </subcellularLocation>
</comment>
<dbReference type="EMBL" id="SZPR01000031">
    <property type="protein sequence ID" value="TKS98061.1"/>
    <property type="molecule type" value="Genomic_DNA"/>
</dbReference>
<comment type="domain">
    <text evidence="12">Consists of three domains: the N-terminal catalytic domain, the editing domain and the C-terminal anticodon-binding domain.</text>
</comment>
<dbReference type="PRINTS" id="PR01046">
    <property type="entry name" value="TRNASYNTHPRO"/>
</dbReference>
<evidence type="ECO:0000256" key="2">
    <source>
        <dbReference type="ARBA" id="ARBA00011738"/>
    </source>
</evidence>
<evidence type="ECO:0000256" key="8">
    <source>
        <dbReference type="ARBA" id="ARBA00023146"/>
    </source>
</evidence>
<comment type="function">
    <text evidence="10 12">Catalyzes the attachment of proline to tRNA(Pro) in a two-step reaction: proline is first activated by ATP to form Pro-AMP and then transferred to the acceptor end of tRNA(Pro). As ProRS can inadvertently accommodate and process non-cognate amino acids such as alanine and cysteine, to avoid such errors it has two additional distinct editing activities against alanine. One activity is designated as 'pretransfer' editing and involves the tRNA(Pro)-independent hydrolysis of activated Ala-AMP. The other activity is designated 'posttransfer' editing and involves deacylation of mischarged Ala-tRNA(Pro). The misacylated Cys-tRNA(Pro) is not edited by ProRS.</text>
</comment>
<dbReference type="GO" id="GO:0002161">
    <property type="term" value="F:aminoacyl-tRNA deacylase activity"/>
    <property type="evidence" value="ECO:0007669"/>
    <property type="project" value="InterPro"/>
</dbReference>
<keyword evidence="6 12" id="KW-0067">ATP-binding</keyword>
<evidence type="ECO:0000256" key="3">
    <source>
        <dbReference type="ARBA" id="ARBA00022490"/>
    </source>
</evidence>
<dbReference type="Gene3D" id="3.90.960.10">
    <property type="entry name" value="YbaK/aminoacyl-tRNA synthetase-associated domain"/>
    <property type="match status" value="1"/>
</dbReference>
<dbReference type="InterPro" id="IPR044140">
    <property type="entry name" value="ProRS_anticodon_short"/>
</dbReference>
<sequence>MANAPVQRMSNLMAKTLRDDPADAEVLSHKLLVRAGYVRRTAAGVWSWLPLGKKVLANVERIVREEMDAIGAQEVLLPALLPREPYDATGRWDEYGQELFRLKDRKGGDYLLGPTHEEIFTLLVKDQASSYKDLPVILYQIQHKYRDEARPRAGILRGREFLMKDSYSFDLDDEGLARSYALHREAYQRVFERLGLDYRICAATAGAMGGSRSEEFLAPAGAGEDTFADCPNCDFAANTEAISYELRPVDGSAVPAAEDIPTPDTPTIETLAASLGVPASATLKNLLVKVDGEIVAVGVPGDREVDLDKVEAHFAPAVVEMVTEADFAARPDLVRGYVGPQGQEKLRYIADPRVAPGTAWITGANKPDTHARNVVAGRDFEVDAYVDVVVVQEGDPCPRCGTGLTLDRAIEIGHIFQLGRKYADALKLDVLGQQGKPVRVTMGSYGIGVSRAVAALAEQTADDKGLVWPKEVAPADVHVVAAGKALQTELALDVSEKLRAAGLRVLVDDRAGVSPGVKFTDAELIGVPQILVAGRRSAEGVLELKDRRSGEREELTVDEAIAHLTA</sequence>
<keyword evidence="7 12" id="KW-0648">Protein biosynthesis</keyword>
<dbReference type="Gene3D" id="3.40.50.800">
    <property type="entry name" value="Anticodon-binding domain"/>
    <property type="match status" value="1"/>
</dbReference>
<keyword evidence="3 12" id="KW-0963">Cytoplasm</keyword>
<keyword evidence="5 12" id="KW-0547">Nucleotide-binding</keyword>
<gene>
    <name evidence="12" type="primary">proS</name>
    <name evidence="14" type="ORF">E4U92_30880</name>
</gene>
<dbReference type="EC" id="6.1.1.15" evidence="12"/>
<evidence type="ECO:0000313" key="14">
    <source>
        <dbReference type="EMBL" id="TKS98061.1"/>
    </source>
</evidence>
<comment type="catalytic activity">
    <reaction evidence="9 12">
        <text>tRNA(Pro) + L-proline + ATP = L-prolyl-tRNA(Pro) + AMP + diphosphate</text>
        <dbReference type="Rhea" id="RHEA:14305"/>
        <dbReference type="Rhea" id="RHEA-COMP:9700"/>
        <dbReference type="Rhea" id="RHEA-COMP:9702"/>
        <dbReference type="ChEBI" id="CHEBI:30616"/>
        <dbReference type="ChEBI" id="CHEBI:33019"/>
        <dbReference type="ChEBI" id="CHEBI:60039"/>
        <dbReference type="ChEBI" id="CHEBI:78442"/>
        <dbReference type="ChEBI" id="CHEBI:78532"/>
        <dbReference type="ChEBI" id="CHEBI:456215"/>
        <dbReference type="EC" id="6.1.1.15"/>
    </reaction>
</comment>
<evidence type="ECO:0000256" key="6">
    <source>
        <dbReference type="ARBA" id="ARBA00022840"/>
    </source>
</evidence>
<evidence type="ECO:0000256" key="12">
    <source>
        <dbReference type="HAMAP-Rule" id="MF_01569"/>
    </source>
</evidence>
<dbReference type="Pfam" id="PF03129">
    <property type="entry name" value="HGTP_anticodon"/>
    <property type="match status" value="1"/>
</dbReference>
<comment type="similarity">
    <text evidence="11 12">Belongs to the class-II aminoacyl-tRNA synthetase family. ProS type 1 subfamily.</text>
</comment>
<comment type="subunit">
    <text evidence="2 12">Homodimer.</text>
</comment>
<dbReference type="GO" id="GO:0005829">
    <property type="term" value="C:cytosol"/>
    <property type="evidence" value="ECO:0007669"/>
    <property type="project" value="TreeGrafter"/>
</dbReference>
<dbReference type="GO" id="GO:0005524">
    <property type="term" value="F:ATP binding"/>
    <property type="evidence" value="ECO:0007669"/>
    <property type="project" value="UniProtKB-UniRule"/>
</dbReference>
<dbReference type="FunFam" id="3.30.930.10:FF:000065">
    <property type="entry name" value="Proline--tRNA ligase"/>
    <property type="match status" value="1"/>
</dbReference>
<evidence type="ECO:0000256" key="7">
    <source>
        <dbReference type="ARBA" id="ARBA00022917"/>
    </source>
</evidence>
<evidence type="ECO:0000256" key="5">
    <source>
        <dbReference type="ARBA" id="ARBA00022741"/>
    </source>
</evidence>
<dbReference type="InterPro" id="IPR036754">
    <property type="entry name" value="YbaK/aa-tRNA-synt-asso_dom_sf"/>
</dbReference>
<dbReference type="InterPro" id="IPR050062">
    <property type="entry name" value="Pro-tRNA_synthetase"/>
</dbReference>
<name>A0A4U5WAE7_STRGB</name>
<dbReference type="InterPro" id="IPR004154">
    <property type="entry name" value="Anticodon-bd"/>
</dbReference>
<dbReference type="GO" id="GO:0004827">
    <property type="term" value="F:proline-tRNA ligase activity"/>
    <property type="evidence" value="ECO:0007669"/>
    <property type="project" value="UniProtKB-UniRule"/>
</dbReference>
<dbReference type="InterPro" id="IPR033730">
    <property type="entry name" value="ProRS_core_prok"/>
</dbReference>
<comment type="caution">
    <text evidence="14">The sequence shown here is derived from an EMBL/GenBank/DDBJ whole genome shotgun (WGS) entry which is preliminary data.</text>
</comment>
<dbReference type="InterPro" id="IPR002316">
    <property type="entry name" value="Pro-tRNA-ligase_IIa"/>
</dbReference>
<dbReference type="Gene3D" id="3.30.930.10">
    <property type="entry name" value="Bira Bifunctional Protein, Domain 2"/>
    <property type="match status" value="2"/>
</dbReference>
<dbReference type="SUPFAM" id="SSF52954">
    <property type="entry name" value="Class II aaRS ABD-related"/>
    <property type="match status" value="1"/>
</dbReference>
<accession>A0A4U5WAE7</accession>
<proteinExistence type="inferred from homology"/>
<dbReference type="FunFam" id="3.30.930.10:FF:000066">
    <property type="entry name" value="Proline--tRNA ligase"/>
    <property type="match status" value="1"/>
</dbReference>
<feature type="domain" description="Aminoacyl-transfer RNA synthetases class-II family profile" evidence="13">
    <location>
        <begin position="54"/>
        <end position="469"/>
    </location>
</feature>
<dbReference type="AlphaFoldDB" id="A0A4U5WAE7"/>
<keyword evidence="8 12" id="KW-0030">Aminoacyl-tRNA synthetase</keyword>
<evidence type="ECO:0000259" key="13">
    <source>
        <dbReference type="PROSITE" id="PS50862"/>
    </source>
</evidence>
<dbReference type="Proteomes" id="UP000308632">
    <property type="component" value="Unassembled WGS sequence"/>
</dbReference>
<dbReference type="SUPFAM" id="SSF55681">
    <property type="entry name" value="Class II aaRS and biotin synthetases"/>
    <property type="match status" value="1"/>
</dbReference>
<dbReference type="InterPro" id="IPR004500">
    <property type="entry name" value="Pro-tRNA-synth_IIa_bac-type"/>
</dbReference>
<dbReference type="PANTHER" id="PTHR42753:SF2">
    <property type="entry name" value="PROLINE--TRNA LIGASE"/>
    <property type="match status" value="1"/>
</dbReference>
<evidence type="ECO:0000256" key="1">
    <source>
        <dbReference type="ARBA" id="ARBA00004496"/>
    </source>
</evidence>
<evidence type="ECO:0000256" key="11">
    <source>
        <dbReference type="ARBA" id="ARBA00060755"/>
    </source>
</evidence>
<dbReference type="STRING" id="33898.GCA_000772895_02718"/>
<dbReference type="InterPro" id="IPR023717">
    <property type="entry name" value="Pro-tRNA-Synthase_IIa_type1"/>
</dbReference>
<dbReference type="Pfam" id="PF04073">
    <property type="entry name" value="tRNA_edit"/>
    <property type="match status" value="1"/>
</dbReference>
<dbReference type="HAMAP" id="MF_01569">
    <property type="entry name" value="Pro_tRNA_synth_type1"/>
    <property type="match status" value="1"/>
</dbReference>
<dbReference type="PANTHER" id="PTHR42753">
    <property type="entry name" value="MITOCHONDRIAL RIBOSOME PROTEIN L39/PROLYL-TRNA LIGASE FAMILY MEMBER"/>
    <property type="match status" value="1"/>
</dbReference>
<dbReference type="SUPFAM" id="SSF55826">
    <property type="entry name" value="YbaK/ProRS associated domain"/>
    <property type="match status" value="1"/>
</dbReference>
<dbReference type="CDD" id="cd00779">
    <property type="entry name" value="ProRS_core_prok"/>
    <property type="match status" value="1"/>
</dbReference>
<dbReference type="Pfam" id="PF00587">
    <property type="entry name" value="tRNA-synt_2b"/>
    <property type="match status" value="1"/>
</dbReference>
<evidence type="ECO:0000313" key="15">
    <source>
        <dbReference type="Proteomes" id="UP000308632"/>
    </source>
</evidence>
<reference evidence="14 15" key="1">
    <citation type="submission" date="2019-04" db="EMBL/GenBank/DDBJ databases">
        <title>Streptomyces lasaliensis sp.nov., an Actinomycete isolated from soil which produces the polyether antibiotic lasalocid.</title>
        <authorList>
            <person name="Erwin G."/>
            <person name="Haber C."/>
        </authorList>
    </citation>
    <scope>NUCLEOTIDE SEQUENCE [LARGE SCALE GENOMIC DNA]</scope>
    <source>
        <strain evidence="14 15">DSM 40089</strain>
    </source>
</reference>
<keyword evidence="4 12" id="KW-0436">Ligase</keyword>
<dbReference type="InterPro" id="IPR002314">
    <property type="entry name" value="aa-tRNA-synt_IIb"/>
</dbReference>
<dbReference type="GO" id="GO:0006433">
    <property type="term" value="P:prolyl-tRNA aminoacylation"/>
    <property type="evidence" value="ECO:0007669"/>
    <property type="project" value="UniProtKB-UniRule"/>
</dbReference>
<dbReference type="CDD" id="cd00861">
    <property type="entry name" value="ProRS_anticodon_short"/>
    <property type="match status" value="1"/>
</dbReference>
<evidence type="ECO:0000256" key="10">
    <source>
        <dbReference type="ARBA" id="ARBA00053664"/>
    </source>
</evidence>
<dbReference type="InterPro" id="IPR006195">
    <property type="entry name" value="aa-tRNA-synth_II"/>
</dbReference>
<dbReference type="RefSeq" id="WP_137303745.1">
    <property type="nucleotide sequence ID" value="NZ_BMVD01000009.1"/>
</dbReference>
<dbReference type="NCBIfam" id="TIGR00409">
    <property type="entry name" value="proS_fam_II"/>
    <property type="match status" value="1"/>
</dbReference>
<dbReference type="InterPro" id="IPR036621">
    <property type="entry name" value="Anticodon-bd_dom_sf"/>
</dbReference>
<dbReference type="PROSITE" id="PS50862">
    <property type="entry name" value="AA_TRNA_LIGASE_II"/>
    <property type="match status" value="1"/>
</dbReference>
<dbReference type="InterPro" id="IPR007214">
    <property type="entry name" value="YbaK/aa-tRNA-synth-assoc-dom"/>
</dbReference>
<protein>
    <recommendedName>
        <fullName evidence="12">Proline--tRNA ligase</fullName>
        <ecNumber evidence="12">6.1.1.15</ecNumber>
    </recommendedName>
    <alternativeName>
        <fullName evidence="12">Prolyl-tRNA synthetase</fullName>
        <shortName evidence="12">ProRS</shortName>
    </alternativeName>
</protein>
<evidence type="ECO:0000256" key="4">
    <source>
        <dbReference type="ARBA" id="ARBA00022598"/>
    </source>
</evidence>